<accession>A0ABZ1L6X6</accession>
<organism evidence="1 2">
    <name type="scientific">Streptomyces zaomyceticus</name>
    <dbReference type="NCBI Taxonomy" id="68286"/>
    <lineage>
        <taxon>Bacteria</taxon>
        <taxon>Bacillati</taxon>
        <taxon>Actinomycetota</taxon>
        <taxon>Actinomycetes</taxon>
        <taxon>Kitasatosporales</taxon>
        <taxon>Streptomycetaceae</taxon>
        <taxon>Streptomyces</taxon>
    </lineage>
</organism>
<dbReference type="InterPro" id="IPR036770">
    <property type="entry name" value="Ankyrin_rpt-contain_sf"/>
</dbReference>
<evidence type="ECO:0008006" key="3">
    <source>
        <dbReference type="Google" id="ProtNLM"/>
    </source>
</evidence>
<reference evidence="1 2" key="1">
    <citation type="submission" date="2022-10" db="EMBL/GenBank/DDBJ databases">
        <title>The complete genomes of actinobacterial strains from the NBC collection.</title>
        <authorList>
            <person name="Joergensen T.S."/>
            <person name="Alvarez Arevalo M."/>
            <person name="Sterndorff E.B."/>
            <person name="Faurdal D."/>
            <person name="Vuksanovic O."/>
            <person name="Mourched A.-S."/>
            <person name="Charusanti P."/>
            <person name="Shaw S."/>
            <person name="Blin K."/>
            <person name="Weber T."/>
        </authorList>
    </citation>
    <scope>NUCLEOTIDE SEQUENCE [LARGE SCALE GENOMIC DNA]</scope>
    <source>
        <strain evidence="1 2">NBC_00123</strain>
    </source>
</reference>
<keyword evidence="2" id="KW-1185">Reference proteome</keyword>
<evidence type="ECO:0000313" key="2">
    <source>
        <dbReference type="Proteomes" id="UP001622594"/>
    </source>
</evidence>
<name>A0ABZ1L6X6_9ACTN</name>
<dbReference type="Gene3D" id="1.25.40.20">
    <property type="entry name" value="Ankyrin repeat-containing domain"/>
    <property type="match status" value="1"/>
</dbReference>
<evidence type="ECO:0000313" key="1">
    <source>
        <dbReference type="EMBL" id="WTR69386.1"/>
    </source>
</evidence>
<dbReference type="Proteomes" id="UP001622594">
    <property type="component" value="Chromosome"/>
</dbReference>
<gene>
    <name evidence="1" type="ORF">OG814_09030</name>
</gene>
<dbReference type="EMBL" id="CP108188">
    <property type="protein sequence ID" value="WTR69386.1"/>
    <property type="molecule type" value="Genomic_DNA"/>
</dbReference>
<sequence length="77" mass="7753">MNALEDTLLAAAALGDTVAVRAALAAGADPELPDPYGRTALDHTVRHGLTGIATLLEPRHLCGTGGTAVTPARAPAR</sequence>
<dbReference type="SUPFAM" id="SSF48403">
    <property type="entry name" value="Ankyrin repeat"/>
    <property type="match status" value="1"/>
</dbReference>
<protein>
    <recommendedName>
        <fullName evidence="3">Ankyrin repeat domain-containing protein</fullName>
    </recommendedName>
</protein>
<proteinExistence type="predicted"/>
<dbReference type="RefSeq" id="WP_398437190.1">
    <property type="nucleotide sequence ID" value="NZ_CP108188.1"/>
</dbReference>